<protein>
    <recommendedName>
        <fullName evidence="3">Photosystem II protein N</fullName>
    </recommendedName>
</protein>
<proteinExistence type="predicted"/>
<accession>A0AAX6G6B3</accession>
<sequence>MDPQGPKYIGLFEKSLVLWKIYLVSGTAWFHSARTPNHSL</sequence>
<organism evidence="1 2">
    <name type="scientific">Iris pallida</name>
    <name type="common">Sweet iris</name>
    <dbReference type="NCBI Taxonomy" id="29817"/>
    <lineage>
        <taxon>Eukaryota</taxon>
        <taxon>Viridiplantae</taxon>
        <taxon>Streptophyta</taxon>
        <taxon>Embryophyta</taxon>
        <taxon>Tracheophyta</taxon>
        <taxon>Spermatophyta</taxon>
        <taxon>Magnoliopsida</taxon>
        <taxon>Liliopsida</taxon>
        <taxon>Asparagales</taxon>
        <taxon>Iridaceae</taxon>
        <taxon>Iridoideae</taxon>
        <taxon>Irideae</taxon>
        <taxon>Iris</taxon>
    </lineage>
</organism>
<dbReference type="AlphaFoldDB" id="A0AAX6G6B3"/>
<dbReference type="Proteomes" id="UP001140949">
    <property type="component" value="Unassembled WGS sequence"/>
</dbReference>
<dbReference type="EMBL" id="JANAVB010022596">
    <property type="protein sequence ID" value="KAJ6823865.1"/>
    <property type="molecule type" value="Genomic_DNA"/>
</dbReference>
<gene>
    <name evidence="1" type="ORF">M6B38_127900</name>
</gene>
<keyword evidence="2" id="KW-1185">Reference proteome</keyword>
<name>A0AAX6G6B3_IRIPA</name>
<reference evidence="1" key="1">
    <citation type="journal article" date="2023" name="GigaByte">
        <title>Genome assembly of the bearded iris, Iris pallida Lam.</title>
        <authorList>
            <person name="Bruccoleri R.E."/>
            <person name="Oakeley E.J."/>
            <person name="Faust A.M.E."/>
            <person name="Altorfer M."/>
            <person name="Dessus-Babus S."/>
            <person name="Burckhardt D."/>
            <person name="Oertli M."/>
            <person name="Naumann U."/>
            <person name="Petersen F."/>
            <person name="Wong J."/>
        </authorList>
    </citation>
    <scope>NUCLEOTIDE SEQUENCE</scope>
    <source>
        <strain evidence="1">GSM-AAB239-AS_SAM_17_03QT</strain>
    </source>
</reference>
<reference evidence="1" key="2">
    <citation type="submission" date="2023-04" db="EMBL/GenBank/DDBJ databases">
        <authorList>
            <person name="Bruccoleri R.E."/>
            <person name="Oakeley E.J."/>
            <person name="Faust A.-M."/>
            <person name="Dessus-Babus S."/>
            <person name="Altorfer M."/>
            <person name="Burckhardt D."/>
            <person name="Oertli M."/>
            <person name="Naumann U."/>
            <person name="Petersen F."/>
            <person name="Wong J."/>
        </authorList>
    </citation>
    <scope>NUCLEOTIDE SEQUENCE</scope>
    <source>
        <strain evidence="1">GSM-AAB239-AS_SAM_17_03QT</strain>
        <tissue evidence="1">Leaf</tissue>
    </source>
</reference>
<comment type="caution">
    <text evidence="1">The sequence shown here is derived from an EMBL/GenBank/DDBJ whole genome shotgun (WGS) entry which is preliminary data.</text>
</comment>
<evidence type="ECO:0000313" key="2">
    <source>
        <dbReference type="Proteomes" id="UP001140949"/>
    </source>
</evidence>
<evidence type="ECO:0000313" key="1">
    <source>
        <dbReference type="EMBL" id="KAJ6823865.1"/>
    </source>
</evidence>
<evidence type="ECO:0008006" key="3">
    <source>
        <dbReference type="Google" id="ProtNLM"/>
    </source>
</evidence>